<dbReference type="InterPro" id="IPR013784">
    <property type="entry name" value="Carb-bd-like_fold"/>
</dbReference>
<proteinExistence type="predicted"/>
<dbReference type="OrthoDB" id="9804995at2"/>
<dbReference type="RefSeq" id="WP_129006049.1">
    <property type="nucleotide sequence ID" value="NZ_SDHZ01000005.1"/>
</dbReference>
<evidence type="ECO:0000313" key="2">
    <source>
        <dbReference type="Proteomes" id="UP000290545"/>
    </source>
</evidence>
<organism evidence="1 2">
    <name type="scientific">Filimonas effusa</name>
    <dbReference type="NCBI Taxonomy" id="2508721"/>
    <lineage>
        <taxon>Bacteria</taxon>
        <taxon>Pseudomonadati</taxon>
        <taxon>Bacteroidota</taxon>
        <taxon>Chitinophagia</taxon>
        <taxon>Chitinophagales</taxon>
        <taxon>Chitinophagaceae</taxon>
        <taxon>Filimonas</taxon>
    </lineage>
</organism>
<keyword evidence="2" id="KW-1185">Reference proteome</keyword>
<dbReference type="SUPFAM" id="SSF56935">
    <property type="entry name" value="Porins"/>
    <property type="match status" value="1"/>
</dbReference>
<dbReference type="InterPro" id="IPR037066">
    <property type="entry name" value="Plug_dom_sf"/>
</dbReference>
<dbReference type="GO" id="GO:0030246">
    <property type="term" value="F:carbohydrate binding"/>
    <property type="evidence" value="ECO:0007669"/>
    <property type="project" value="InterPro"/>
</dbReference>
<comment type="caution">
    <text evidence="1">The sequence shown here is derived from an EMBL/GenBank/DDBJ whole genome shotgun (WGS) entry which is preliminary data.</text>
</comment>
<dbReference type="Proteomes" id="UP000290545">
    <property type="component" value="Unassembled WGS sequence"/>
</dbReference>
<dbReference type="Gene3D" id="2.60.40.1120">
    <property type="entry name" value="Carboxypeptidase-like, regulatory domain"/>
    <property type="match status" value="1"/>
</dbReference>
<dbReference type="EMBL" id="SDHZ01000005">
    <property type="protein sequence ID" value="RXK80898.1"/>
    <property type="molecule type" value="Genomic_DNA"/>
</dbReference>
<dbReference type="Gene3D" id="2.170.130.10">
    <property type="entry name" value="TonB-dependent receptor, plug domain"/>
    <property type="match status" value="1"/>
</dbReference>
<dbReference type="SUPFAM" id="SSF49452">
    <property type="entry name" value="Starch-binding domain-like"/>
    <property type="match status" value="1"/>
</dbReference>
<dbReference type="Pfam" id="PF13620">
    <property type="entry name" value="CarboxypepD_reg"/>
    <property type="match status" value="1"/>
</dbReference>
<evidence type="ECO:0000313" key="1">
    <source>
        <dbReference type="EMBL" id="RXK80898.1"/>
    </source>
</evidence>
<sequence>MRLLFLFLIMILLWLIRGYSQQPQPFTQSVKGYVSDAESQRPLSAVSVLLTPGDFKAVTDSLGFFRLPQVPVGRYTIQYTLLGYEILTLPDVVVSSGKELEQKVTLQEGFKQLQAITVRSGRNSRKPINEFATVSARSFSIEDTKRFPAAFNDPARMVMNYPGVAAAGDGHNDIVVRGNSPQGVLWKLEGIEIPTPNHFSDLGASGGPVSMLSSNVIGRSDFYTGAFAADIGNATAAAFDLNFRNGNTSRAEHSVMLGTLGAELSTEGPLNKNKTGSFLVNYRYSTLALLKTFIGSKETPEYQDLSFKLNWKSAKTGEWSLFGLGGYNRFEGDPEKDSTKWDSEDNRNDRATVVGKLGVLGLSHQVFVGTDAYIKTVLSTSYRGSSIDADTLNPSSHYQPVPVTQQKFTDKALRISSFYNNKLNLRNTIRTGFVIQRWQYDFYNRYYDDAEDQWKQVLADDGATSFYQGFFLWKHRFSNRLLLNTGVHASYLALTEKHSIEPRASLSYNAAGGVWTLAAGLHSKPEHISTYMFRNAAANAPTAPLNKHLDLSKAVHIVAGYEHFFSSLNLTAKAELYYQHLYNVPVEENSKSGFASLNMISVYDLMDKNRLISKGKGRNYGIDLSLERPFSNHYFFMTNFSVFKSEYTDAVGATYNTRFNRDFLANLIGGKEWQSARNSNKTIGVNVKVLMTGGLRISPIDLAASRETGKEQYVPGLYYSKHGPAYFRIDWSAYIRKERKNSTHTFSIEVQNMTNRENFLANYFDTRTNTEKTRHQIGFLPNISYKIQFHR</sequence>
<evidence type="ECO:0008006" key="3">
    <source>
        <dbReference type="Google" id="ProtNLM"/>
    </source>
</evidence>
<accession>A0A4Q1CZQ4</accession>
<protein>
    <recommendedName>
        <fullName evidence="3">TonB-dependent receptor</fullName>
    </recommendedName>
</protein>
<dbReference type="AlphaFoldDB" id="A0A4Q1CZQ4"/>
<gene>
    <name evidence="1" type="ORF">ESB13_22345</name>
</gene>
<name>A0A4Q1CZQ4_9BACT</name>
<reference evidence="1 2" key="1">
    <citation type="submission" date="2019-01" db="EMBL/GenBank/DDBJ databases">
        <title>Filimonas sp. strain TTM-71.</title>
        <authorList>
            <person name="Chen W.-M."/>
        </authorList>
    </citation>
    <scope>NUCLEOTIDE SEQUENCE [LARGE SCALE GENOMIC DNA]</scope>
    <source>
        <strain evidence="1 2">TTM-71</strain>
    </source>
</reference>